<reference evidence="1" key="1">
    <citation type="submission" date="2018-04" db="EMBL/GenBank/DDBJ databases">
        <title>Transcriptome assembly of Sipha flava.</title>
        <authorList>
            <person name="Scully E.D."/>
            <person name="Geib S.M."/>
            <person name="Palmer N.A."/>
            <person name="Koch K."/>
            <person name="Bradshaw J."/>
            <person name="Heng-Moss T."/>
            <person name="Sarath G."/>
        </authorList>
    </citation>
    <scope>NUCLEOTIDE SEQUENCE</scope>
</reference>
<sequence length="103" mass="12209">MYLSSHTQIVFIRSIRFTLYLIYDHRLIMICCRVVRERFSVAGIERSGFFERDHAILIFTENDNFFSATCTEYRGLQKYVTTLKSNQMLTRIMTIELALCSYS</sequence>
<dbReference type="EMBL" id="GGMS01016118">
    <property type="protein sequence ID" value="MBY85321.1"/>
    <property type="molecule type" value="Transcribed_RNA"/>
</dbReference>
<organism evidence="1">
    <name type="scientific">Sipha flava</name>
    <name type="common">yellow sugarcane aphid</name>
    <dbReference type="NCBI Taxonomy" id="143950"/>
    <lineage>
        <taxon>Eukaryota</taxon>
        <taxon>Metazoa</taxon>
        <taxon>Ecdysozoa</taxon>
        <taxon>Arthropoda</taxon>
        <taxon>Hexapoda</taxon>
        <taxon>Insecta</taxon>
        <taxon>Pterygota</taxon>
        <taxon>Neoptera</taxon>
        <taxon>Paraneoptera</taxon>
        <taxon>Hemiptera</taxon>
        <taxon>Sternorrhyncha</taxon>
        <taxon>Aphidomorpha</taxon>
        <taxon>Aphidoidea</taxon>
        <taxon>Aphididae</taxon>
        <taxon>Sipha</taxon>
    </lineage>
</organism>
<name>A0A2S2R5N7_9HEMI</name>
<gene>
    <name evidence="1" type="ORF">g.120115</name>
</gene>
<evidence type="ECO:0000313" key="1">
    <source>
        <dbReference type="EMBL" id="MBY85321.1"/>
    </source>
</evidence>
<protein>
    <submittedName>
        <fullName evidence="1">Uncharacterized protein</fullName>
    </submittedName>
</protein>
<proteinExistence type="predicted"/>
<dbReference type="AlphaFoldDB" id="A0A2S2R5N7"/>
<accession>A0A2S2R5N7</accession>